<name>A0A455SI51_9CHLR</name>
<dbReference type="EMBL" id="AP019376">
    <property type="protein sequence ID" value="BBH87240.1"/>
    <property type="molecule type" value="Genomic_DNA"/>
</dbReference>
<protein>
    <recommendedName>
        <fullName evidence="2">HTH cro/C1-type domain-containing protein</fullName>
    </recommendedName>
</protein>
<evidence type="ECO:0008006" key="2">
    <source>
        <dbReference type="Google" id="ProtNLM"/>
    </source>
</evidence>
<dbReference type="AlphaFoldDB" id="A0A455SI51"/>
<reference evidence="1" key="1">
    <citation type="submission" date="2018-12" db="EMBL/GenBank/DDBJ databases">
        <title>Novel natural products biosynthetic potential of the class Ktedonobacteria.</title>
        <authorList>
            <person name="Zheng Y."/>
            <person name="Saitou A."/>
            <person name="Wang C.M."/>
            <person name="Toyoda A."/>
            <person name="Minakuchi Y."/>
            <person name="Sekiguchi Y."/>
            <person name="Ueda K."/>
            <person name="Takano H."/>
            <person name="Sakai Y."/>
            <person name="Yokota A."/>
            <person name="Yabe S."/>
        </authorList>
    </citation>
    <scope>NUCLEOTIDE SEQUENCE</scope>
    <source>
        <strain evidence="1">COM3</strain>
    </source>
</reference>
<organism evidence="1">
    <name type="scientific">Thermosporothrix sp. COM3</name>
    <dbReference type="NCBI Taxonomy" id="2490863"/>
    <lineage>
        <taxon>Bacteria</taxon>
        <taxon>Bacillati</taxon>
        <taxon>Chloroflexota</taxon>
        <taxon>Ktedonobacteria</taxon>
        <taxon>Ktedonobacterales</taxon>
        <taxon>Thermosporotrichaceae</taxon>
        <taxon>Thermosporothrix</taxon>
    </lineage>
</organism>
<proteinExistence type="predicted"/>
<evidence type="ECO:0000313" key="1">
    <source>
        <dbReference type="EMBL" id="BBH87240.1"/>
    </source>
</evidence>
<gene>
    <name evidence="1" type="ORF">KTC_19910</name>
</gene>
<accession>A0A455SI51</accession>
<sequence length="95" mass="10639">MLKHRADIADHETQPLSTKAVQQAQVTRYLDQHQLSLHAIARAAGTPLMVVWRVQHGKPVTEEHARTIESAFLCLTGMPYEGSFAVYPEESQGTR</sequence>